<keyword evidence="2" id="KW-0560">Oxidoreductase</keyword>
<protein>
    <submittedName>
        <fullName evidence="2">Quinol monooxygenase YgiN</fullName>
    </submittedName>
</protein>
<dbReference type="InterPro" id="IPR050744">
    <property type="entry name" value="AI-2_Isomerase_LsrG"/>
</dbReference>
<evidence type="ECO:0000313" key="2">
    <source>
        <dbReference type="EMBL" id="SDB35415.1"/>
    </source>
</evidence>
<sequence length="101" mass="11354">MADYAILVDFRLKPGARGAFRRLIDDNARASVAREPGCRRFDVLEPKGEDDRIVLYEIYDDRAAFDAHMQTDHFLSFDRDSSDLVAAKSVVEFALVLEGSG</sequence>
<dbReference type="GO" id="GO:0004497">
    <property type="term" value="F:monooxygenase activity"/>
    <property type="evidence" value="ECO:0007669"/>
    <property type="project" value="UniProtKB-KW"/>
</dbReference>
<dbReference type="Gene3D" id="3.30.70.100">
    <property type="match status" value="1"/>
</dbReference>
<dbReference type="InterPro" id="IPR007138">
    <property type="entry name" value="ABM_dom"/>
</dbReference>
<proteinExistence type="predicted"/>
<dbReference type="Proteomes" id="UP000199071">
    <property type="component" value="Unassembled WGS sequence"/>
</dbReference>
<dbReference type="STRING" id="665467.SAMN02982931_02645"/>
<keyword evidence="3" id="KW-1185">Reference proteome</keyword>
<feature type="domain" description="ABM" evidence="1">
    <location>
        <begin position="4"/>
        <end position="93"/>
    </location>
</feature>
<organism evidence="2 3">
    <name type="scientific">Bauldia litoralis</name>
    <dbReference type="NCBI Taxonomy" id="665467"/>
    <lineage>
        <taxon>Bacteria</taxon>
        <taxon>Pseudomonadati</taxon>
        <taxon>Pseudomonadota</taxon>
        <taxon>Alphaproteobacteria</taxon>
        <taxon>Hyphomicrobiales</taxon>
        <taxon>Kaistiaceae</taxon>
        <taxon>Bauldia</taxon>
    </lineage>
</organism>
<dbReference type="PANTHER" id="PTHR33336">
    <property type="entry name" value="QUINOL MONOOXYGENASE YGIN-RELATED"/>
    <property type="match status" value="1"/>
</dbReference>
<keyword evidence="2" id="KW-0503">Monooxygenase</keyword>
<dbReference type="PANTHER" id="PTHR33336:SF1">
    <property type="entry name" value="(4S)-4-HYDROXY-5-PHOSPHONOOXYPENTANE-2,3-DIONE ISOMERASE"/>
    <property type="match status" value="1"/>
</dbReference>
<dbReference type="GO" id="GO:0005829">
    <property type="term" value="C:cytosol"/>
    <property type="evidence" value="ECO:0007669"/>
    <property type="project" value="TreeGrafter"/>
</dbReference>
<dbReference type="Pfam" id="PF03992">
    <property type="entry name" value="ABM"/>
    <property type="match status" value="1"/>
</dbReference>
<dbReference type="InterPro" id="IPR011008">
    <property type="entry name" value="Dimeric_a/b-barrel"/>
</dbReference>
<evidence type="ECO:0000259" key="1">
    <source>
        <dbReference type="PROSITE" id="PS51725"/>
    </source>
</evidence>
<gene>
    <name evidence="2" type="ORF">SAMN02982931_02645</name>
</gene>
<dbReference type="AlphaFoldDB" id="A0A1G6CRM1"/>
<reference evidence="2 3" key="1">
    <citation type="submission" date="2016-10" db="EMBL/GenBank/DDBJ databases">
        <authorList>
            <person name="de Groot N.N."/>
        </authorList>
    </citation>
    <scope>NUCLEOTIDE SEQUENCE [LARGE SCALE GENOMIC DNA]</scope>
    <source>
        <strain evidence="2 3">ATCC 35022</strain>
    </source>
</reference>
<dbReference type="SUPFAM" id="SSF54909">
    <property type="entry name" value="Dimeric alpha+beta barrel"/>
    <property type="match status" value="1"/>
</dbReference>
<evidence type="ECO:0000313" key="3">
    <source>
        <dbReference type="Proteomes" id="UP000199071"/>
    </source>
</evidence>
<dbReference type="PROSITE" id="PS51725">
    <property type="entry name" value="ABM"/>
    <property type="match status" value="1"/>
</dbReference>
<name>A0A1G6CRM1_9HYPH</name>
<dbReference type="OrthoDB" id="9812754at2"/>
<dbReference type="RefSeq" id="WP_090876915.1">
    <property type="nucleotide sequence ID" value="NZ_FMXQ01000005.1"/>
</dbReference>
<dbReference type="EMBL" id="FMXQ01000005">
    <property type="protein sequence ID" value="SDB35415.1"/>
    <property type="molecule type" value="Genomic_DNA"/>
</dbReference>
<accession>A0A1G6CRM1</accession>